<evidence type="ECO:0000313" key="1">
    <source>
        <dbReference type="EMBL" id="MBB3061808.1"/>
    </source>
</evidence>
<dbReference type="AlphaFoldDB" id="A0A7W4WDQ5"/>
<dbReference type="Gene3D" id="2.130.10.10">
    <property type="entry name" value="YVTN repeat-like/Quinoprotein amine dehydrogenase"/>
    <property type="match status" value="1"/>
</dbReference>
<evidence type="ECO:0000313" key="2">
    <source>
        <dbReference type="Proteomes" id="UP000535937"/>
    </source>
</evidence>
<proteinExistence type="predicted"/>
<comment type="caution">
    <text evidence="1">The sequence shown here is derived from an EMBL/GenBank/DDBJ whole genome shotgun (WGS) entry which is preliminary data.</text>
</comment>
<sequence>MLFDPSDASRIWATDTGHDKVFVVDLSSGDRFPLENSLGSGPDFLRLAAVALLPNASSGQPAAVVLSGADQSLYGMNLIPGSTLGDRAPLSGFDADNPNQIRGEGPQLRNPRDLVVDAANRRLLVADSSAQVVVAVDPESGDRSILSGDAVGGGPAFGSIRAVAVDAANNRVLVAQRGGLVAVDLDSGDRALISRGDGTDETDIGTGQAILDPISATLDTQNNRLLLVQLINEDIGHLMSVDLATGDRAVISDQATGSGNVLVTPKSVSLDPANNRAVIVDSQFLGTNNDTVIAVDLDTGDRSVISGHDRGPDGEFNSGDEQLIGGGSPFNASAVLSDAAFDAEQGVLYVTDSATGSLVAVDRQRRPGAGVRV</sequence>
<accession>A0A7W4WDQ5</accession>
<dbReference type="GO" id="GO:0003677">
    <property type="term" value="F:DNA binding"/>
    <property type="evidence" value="ECO:0007669"/>
    <property type="project" value="UniProtKB-KW"/>
</dbReference>
<gene>
    <name evidence="1" type="ORF">FHS09_002648</name>
</gene>
<dbReference type="InterPro" id="IPR015943">
    <property type="entry name" value="WD40/YVTN_repeat-like_dom_sf"/>
</dbReference>
<keyword evidence="2" id="KW-1185">Reference proteome</keyword>
<dbReference type="SUPFAM" id="SSF63825">
    <property type="entry name" value="YWTD domain"/>
    <property type="match status" value="1"/>
</dbReference>
<name>A0A7W4WDQ5_9GAMM</name>
<organism evidence="1 2">
    <name type="scientific">Microbulbifer rhizosphaerae</name>
    <dbReference type="NCBI Taxonomy" id="1562603"/>
    <lineage>
        <taxon>Bacteria</taxon>
        <taxon>Pseudomonadati</taxon>
        <taxon>Pseudomonadota</taxon>
        <taxon>Gammaproteobacteria</taxon>
        <taxon>Cellvibrionales</taxon>
        <taxon>Microbulbiferaceae</taxon>
        <taxon>Microbulbifer</taxon>
    </lineage>
</organism>
<dbReference type="EMBL" id="JACHWZ010000011">
    <property type="protein sequence ID" value="MBB3061808.1"/>
    <property type="molecule type" value="Genomic_DNA"/>
</dbReference>
<dbReference type="Proteomes" id="UP000535937">
    <property type="component" value="Unassembled WGS sequence"/>
</dbReference>
<reference evidence="1 2" key="1">
    <citation type="submission" date="2020-08" db="EMBL/GenBank/DDBJ databases">
        <title>Genomic Encyclopedia of Type Strains, Phase III (KMG-III): the genomes of soil and plant-associated and newly described type strains.</title>
        <authorList>
            <person name="Whitman W."/>
        </authorList>
    </citation>
    <scope>NUCLEOTIDE SEQUENCE [LARGE SCALE GENOMIC DNA]</scope>
    <source>
        <strain evidence="1 2">CECT 8799</strain>
    </source>
</reference>
<dbReference type="RefSeq" id="WP_183460531.1">
    <property type="nucleotide sequence ID" value="NZ_JACHWZ010000011.1"/>
</dbReference>
<keyword evidence="1" id="KW-0238">DNA-binding</keyword>
<protein>
    <submittedName>
        <fullName evidence="1">DNA-binding beta-propeller fold protein YncE</fullName>
    </submittedName>
</protein>